<organism evidence="1">
    <name type="scientific">Arundo donax</name>
    <name type="common">Giant reed</name>
    <name type="synonym">Donax arundinaceus</name>
    <dbReference type="NCBI Taxonomy" id="35708"/>
    <lineage>
        <taxon>Eukaryota</taxon>
        <taxon>Viridiplantae</taxon>
        <taxon>Streptophyta</taxon>
        <taxon>Embryophyta</taxon>
        <taxon>Tracheophyta</taxon>
        <taxon>Spermatophyta</taxon>
        <taxon>Magnoliopsida</taxon>
        <taxon>Liliopsida</taxon>
        <taxon>Poales</taxon>
        <taxon>Poaceae</taxon>
        <taxon>PACMAD clade</taxon>
        <taxon>Arundinoideae</taxon>
        <taxon>Arundineae</taxon>
        <taxon>Arundo</taxon>
    </lineage>
</organism>
<reference evidence="1" key="1">
    <citation type="submission" date="2014-09" db="EMBL/GenBank/DDBJ databases">
        <authorList>
            <person name="Magalhaes I.L.F."/>
            <person name="Oliveira U."/>
            <person name="Santos F.R."/>
            <person name="Vidigal T.H.D.A."/>
            <person name="Brescovit A.D."/>
            <person name="Santos A.J."/>
        </authorList>
    </citation>
    <scope>NUCLEOTIDE SEQUENCE</scope>
    <source>
        <tissue evidence="1">Shoot tissue taken approximately 20 cm above the soil surface</tissue>
    </source>
</reference>
<sequence length="56" mass="6669">MIRWKHQKIVAVLPHFSDKFGSQDTFLQTNQESAVFYCIYLYFLTVINHKTSDRSD</sequence>
<dbReference type="EMBL" id="GBRH01208137">
    <property type="protein sequence ID" value="JAD89758.1"/>
    <property type="molecule type" value="Transcribed_RNA"/>
</dbReference>
<evidence type="ECO:0000313" key="1">
    <source>
        <dbReference type="EMBL" id="JAD89758.1"/>
    </source>
</evidence>
<accession>A0A0A9DST7</accession>
<protein>
    <submittedName>
        <fullName evidence="1">Uncharacterized protein</fullName>
    </submittedName>
</protein>
<dbReference type="AlphaFoldDB" id="A0A0A9DST7"/>
<reference evidence="1" key="2">
    <citation type="journal article" date="2015" name="Data Brief">
        <title>Shoot transcriptome of the giant reed, Arundo donax.</title>
        <authorList>
            <person name="Barrero R.A."/>
            <person name="Guerrero F.D."/>
            <person name="Moolhuijzen P."/>
            <person name="Goolsby J.A."/>
            <person name="Tidwell J."/>
            <person name="Bellgard S.E."/>
            <person name="Bellgard M.I."/>
        </authorList>
    </citation>
    <scope>NUCLEOTIDE SEQUENCE</scope>
    <source>
        <tissue evidence="1">Shoot tissue taken approximately 20 cm above the soil surface</tissue>
    </source>
</reference>
<proteinExistence type="predicted"/>
<name>A0A0A9DST7_ARUDO</name>